<keyword evidence="3" id="KW-0597">Phosphoprotein</keyword>
<comment type="caution">
    <text evidence="15">The sequence shown here is derived from an EMBL/GenBank/DDBJ whole genome shotgun (WGS) entry which is preliminary data.</text>
</comment>
<protein>
    <recommendedName>
        <fullName evidence="14">C-type lectin domain-containing protein</fullName>
    </recommendedName>
</protein>
<dbReference type="GO" id="GO:0030545">
    <property type="term" value="F:signaling receptor regulator activity"/>
    <property type="evidence" value="ECO:0007669"/>
    <property type="project" value="InterPro"/>
</dbReference>
<keyword evidence="5" id="KW-0430">Lectin</keyword>
<name>A0A151NFM9_ALLMI</name>
<dbReference type="InterPro" id="IPR042916">
    <property type="entry name" value="CLEC12A/B"/>
</dbReference>
<dbReference type="PANTHER" id="PTHR47647">
    <property type="entry name" value="C-TYPE LECTIN DOMAIN FAMILY 12 MEMBER B"/>
    <property type="match status" value="1"/>
</dbReference>
<evidence type="ECO:0000256" key="12">
    <source>
        <dbReference type="SAM" id="Coils"/>
    </source>
</evidence>
<keyword evidence="4 13" id="KW-0812">Transmembrane</keyword>
<gene>
    <name evidence="15" type="ORF">Y1Q_0018181</name>
</gene>
<feature type="transmembrane region" description="Helical" evidence="13">
    <location>
        <begin position="90"/>
        <end position="114"/>
    </location>
</feature>
<sequence>MVKRQQRGQEGIYTNALKGTCAQKFLPNQLQKLYILHSVLKHKLPSTPDMTEEITYADLKFQEPYPLENITEPEYTEKEACPNLSSKWRVAALTSITLCLLLLVGLAALAVLFFQATKDKEREAEEVKQMKEVLQTNFSKLQEIRKSLCLEGEKEKKNNGVSCPLCPAHWQWRGGNSCYYVSTNQVTWGESQKSCSMWNSTLVLVKDKAKEEFLKNQFPKLNYWIGLSYKEQRNGWFWEDNVTFINLHPQKYYPCAYFASWYIDYSKCETKCNWICEKAVFQLNLTDSHHKED</sequence>
<keyword evidence="11" id="KW-0325">Glycoprotein</keyword>
<keyword evidence="16" id="KW-1185">Reference proteome</keyword>
<dbReference type="SMART" id="SM00034">
    <property type="entry name" value="CLECT"/>
    <property type="match status" value="1"/>
</dbReference>
<evidence type="ECO:0000256" key="6">
    <source>
        <dbReference type="ARBA" id="ARBA00022968"/>
    </source>
</evidence>
<dbReference type="EMBL" id="AKHW03003163">
    <property type="protein sequence ID" value="KYO35574.1"/>
    <property type="molecule type" value="Genomic_DNA"/>
</dbReference>
<evidence type="ECO:0000256" key="9">
    <source>
        <dbReference type="ARBA" id="ARBA00023157"/>
    </source>
</evidence>
<evidence type="ECO:0000256" key="13">
    <source>
        <dbReference type="SAM" id="Phobius"/>
    </source>
</evidence>
<dbReference type="InterPro" id="IPR001304">
    <property type="entry name" value="C-type_lectin-like"/>
</dbReference>
<evidence type="ECO:0000256" key="7">
    <source>
        <dbReference type="ARBA" id="ARBA00022989"/>
    </source>
</evidence>
<keyword evidence="7 13" id="KW-1133">Transmembrane helix</keyword>
<keyword evidence="2" id="KW-1003">Cell membrane</keyword>
<dbReference type="GO" id="GO:0005886">
    <property type="term" value="C:plasma membrane"/>
    <property type="evidence" value="ECO:0007669"/>
    <property type="project" value="UniProtKB-SubCell"/>
</dbReference>
<dbReference type="Pfam" id="PF00059">
    <property type="entry name" value="Lectin_C"/>
    <property type="match status" value="1"/>
</dbReference>
<evidence type="ECO:0000256" key="2">
    <source>
        <dbReference type="ARBA" id="ARBA00022475"/>
    </source>
</evidence>
<reference evidence="15 16" key="1">
    <citation type="journal article" date="2012" name="Genome Biol.">
        <title>Sequencing three crocodilian genomes to illuminate the evolution of archosaurs and amniotes.</title>
        <authorList>
            <person name="St John J.A."/>
            <person name="Braun E.L."/>
            <person name="Isberg S.R."/>
            <person name="Miles L.G."/>
            <person name="Chong A.Y."/>
            <person name="Gongora J."/>
            <person name="Dalzell P."/>
            <person name="Moran C."/>
            <person name="Bed'hom B."/>
            <person name="Abzhanov A."/>
            <person name="Burgess S.C."/>
            <person name="Cooksey A.M."/>
            <person name="Castoe T.A."/>
            <person name="Crawford N.G."/>
            <person name="Densmore L.D."/>
            <person name="Drew J.C."/>
            <person name="Edwards S.V."/>
            <person name="Faircloth B.C."/>
            <person name="Fujita M.K."/>
            <person name="Greenwold M.J."/>
            <person name="Hoffmann F.G."/>
            <person name="Howard J.M."/>
            <person name="Iguchi T."/>
            <person name="Janes D.E."/>
            <person name="Khan S.Y."/>
            <person name="Kohno S."/>
            <person name="de Koning A.J."/>
            <person name="Lance S.L."/>
            <person name="McCarthy F.M."/>
            <person name="McCormack J.E."/>
            <person name="Merchant M.E."/>
            <person name="Peterson D.G."/>
            <person name="Pollock D.D."/>
            <person name="Pourmand N."/>
            <person name="Raney B.J."/>
            <person name="Roessler K.A."/>
            <person name="Sanford J.R."/>
            <person name="Sawyer R.H."/>
            <person name="Schmidt C.J."/>
            <person name="Triplett E.W."/>
            <person name="Tuberville T.D."/>
            <person name="Venegas-Anaya M."/>
            <person name="Howard J.T."/>
            <person name="Jarvis E.D."/>
            <person name="Guillette L.J.Jr."/>
            <person name="Glenn T.C."/>
            <person name="Green R.E."/>
            <person name="Ray D.A."/>
        </authorList>
    </citation>
    <scope>NUCLEOTIDE SEQUENCE [LARGE SCALE GENOMIC DNA]</scope>
    <source>
        <strain evidence="15">KSC_2009_1</strain>
    </source>
</reference>
<dbReference type="InterPro" id="IPR016187">
    <property type="entry name" value="CTDL_fold"/>
</dbReference>
<feature type="coiled-coil region" evidence="12">
    <location>
        <begin position="117"/>
        <end position="144"/>
    </location>
</feature>
<evidence type="ECO:0000313" key="16">
    <source>
        <dbReference type="Proteomes" id="UP000050525"/>
    </source>
</evidence>
<evidence type="ECO:0000256" key="11">
    <source>
        <dbReference type="ARBA" id="ARBA00023180"/>
    </source>
</evidence>
<comment type="subcellular location">
    <subcellularLocation>
        <location evidence="1">Cell membrane</location>
        <topology evidence="1">Single-pass type II membrane protein</topology>
    </subcellularLocation>
</comment>
<evidence type="ECO:0000256" key="10">
    <source>
        <dbReference type="ARBA" id="ARBA00023170"/>
    </source>
</evidence>
<accession>A0A151NFM9</accession>
<organism evidence="15 16">
    <name type="scientific">Alligator mississippiensis</name>
    <name type="common">American alligator</name>
    <dbReference type="NCBI Taxonomy" id="8496"/>
    <lineage>
        <taxon>Eukaryota</taxon>
        <taxon>Metazoa</taxon>
        <taxon>Chordata</taxon>
        <taxon>Craniata</taxon>
        <taxon>Vertebrata</taxon>
        <taxon>Euteleostomi</taxon>
        <taxon>Archelosauria</taxon>
        <taxon>Archosauria</taxon>
        <taxon>Crocodylia</taxon>
        <taxon>Alligatoridae</taxon>
        <taxon>Alligatorinae</taxon>
        <taxon>Alligator</taxon>
    </lineage>
</organism>
<dbReference type="SUPFAM" id="SSF56436">
    <property type="entry name" value="C-type lectin-like"/>
    <property type="match status" value="1"/>
</dbReference>
<keyword evidence="6" id="KW-0735">Signal-anchor</keyword>
<dbReference type="GO" id="GO:0030246">
    <property type="term" value="F:carbohydrate binding"/>
    <property type="evidence" value="ECO:0007669"/>
    <property type="project" value="UniProtKB-KW"/>
</dbReference>
<dbReference type="AlphaFoldDB" id="A0A151NFM9"/>
<dbReference type="CDD" id="cd03593">
    <property type="entry name" value="CLECT_NK_receptors_like"/>
    <property type="match status" value="1"/>
</dbReference>
<proteinExistence type="predicted"/>
<dbReference type="InterPro" id="IPR033992">
    <property type="entry name" value="NKR-like_CTLD"/>
</dbReference>
<evidence type="ECO:0000256" key="1">
    <source>
        <dbReference type="ARBA" id="ARBA00004401"/>
    </source>
</evidence>
<feature type="domain" description="C-type lectin" evidence="14">
    <location>
        <begin position="174"/>
        <end position="277"/>
    </location>
</feature>
<keyword evidence="12" id="KW-0175">Coiled coil</keyword>
<keyword evidence="10" id="KW-0675">Receptor</keyword>
<evidence type="ECO:0000259" key="14">
    <source>
        <dbReference type="PROSITE" id="PS50041"/>
    </source>
</evidence>
<dbReference type="Gene3D" id="3.10.100.10">
    <property type="entry name" value="Mannose-Binding Protein A, subunit A"/>
    <property type="match status" value="1"/>
</dbReference>
<keyword evidence="9" id="KW-1015">Disulfide bond</keyword>
<evidence type="ECO:0000313" key="15">
    <source>
        <dbReference type="EMBL" id="KYO35574.1"/>
    </source>
</evidence>
<dbReference type="STRING" id="8496.A0A151NFM9"/>
<dbReference type="InterPro" id="IPR016186">
    <property type="entry name" value="C-type_lectin-like/link_sf"/>
</dbReference>
<dbReference type="PANTHER" id="PTHR47647:SF2">
    <property type="entry name" value="C-TYPE LECTIN DOMAIN FAMILY 12 MEMBER A"/>
    <property type="match status" value="1"/>
</dbReference>
<evidence type="ECO:0000256" key="4">
    <source>
        <dbReference type="ARBA" id="ARBA00022692"/>
    </source>
</evidence>
<evidence type="ECO:0000256" key="3">
    <source>
        <dbReference type="ARBA" id="ARBA00022553"/>
    </source>
</evidence>
<dbReference type="PROSITE" id="PS50041">
    <property type="entry name" value="C_TYPE_LECTIN_2"/>
    <property type="match status" value="1"/>
</dbReference>
<evidence type="ECO:0000256" key="5">
    <source>
        <dbReference type="ARBA" id="ARBA00022734"/>
    </source>
</evidence>
<dbReference type="Proteomes" id="UP000050525">
    <property type="component" value="Unassembled WGS sequence"/>
</dbReference>
<evidence type="ECO:0000256" key="8">
    <source>
        <dbReference type="ARBA" id="ARBA00023136"/>
    </source>
</evidence>
<keyword evidence="8 13" id="KW-0472">Membrane</keyword>